<name>A0A6U0B9Z7_9CHLO</name>
<dbReference type="GO" id="GO:0009898">
    <property type="term" value="C:cytoplasmic side of plasma membrane"/>
    <property type="evidence" value="ECO:0007669"/>
    <property type="project" value="TreeGrafter"/>
</dbReference>
<evidence type="ECO:0000256" key="2">
    <source>
        <dbReference type="ARBA" id="ARBA00006190"/>
    </source>
</evidence>
<dbReference type="AlphaFoldDB" id="A0A6U0B9Z7"/>
<feature type="region of interest" description="Disordered" evidence="4">
    <location>
        <begin position="1"/>
        <end position="31"/>
    </location>
</feature>
<dbReference type="GO" id="GO:0000815">
    <property type="term" value="C:ESCRT III complex"/>
    <property type="evidence" value="ECO:0007669"/>
    <property type="project" value="TreeGrafter"/>
</dbReference>
<dbReference type="InterPro" id="IPR005024">
    <property type="entry name" value="Snf7_fam"/>
</dbReference>
<feature type="compositionally biased region" description="Low complexity" evidence="4">
    <location>
        <begin position="7"/>
        <end position="21"/>
    </location>
</feature>
<organism evidence="5">
    <name type="scientific">Ostreococcus mediterraneus</name>
    <dbReference type="NCBI Taxonomy" id="1486918"/>
    <lineage>
        <taxon>Eukaryota</taxon>
        <taxon>Viridiplantae</taxon>
        <taxon>Chlorophyta</taxon>
        <taxon>Mamiellophyceae</taxon>
        <taxon>Mamiellales</taxon>
        <taxon>Bathycoccaceae</taxon>
        <taxon>Ostreococcus</taxon>
    </lineage>
</organism>
<gene>
    <name evidence="5" type="ORF">OMED0929_LOCUS3560</name>
</gene>
<dbReference type="PANTHER" id="PTHR22761">
    <property type="entry name" value="CHARGED MULTIVESICULAR BODY PROTEIN"/>
    <property type="match status" value="1"/>
</dbReference>
<dbReference type="EMBL" id="HBEW01004252">
    <property type="protein sequence ID" value="CAD8581874.1"/>
    <property type="molecule type" value="Transcribed_RNA"/>
</dbReference>
<sequence>MFRRLFGAARGSSTTSSTSGAHDSRSSGTQATLDAVDRLKEAIDMLDKRENLLSKKIAQELEKARALNRANNKRGALQCLKRKKLYEQQIESLAQHQLKLQEQVIMLEGSKATAETFGALRSGAGAMKQLARETNVEDVDATMDMINEQTDKMRQVQEALGQPIGFAAELDEDELEEELAELDALDVEDKLLERELERELEEPAMPSVPLPSVPAAPAKSSIDADEEAELKALQREMELL</sequence>
<proteinExistence type="inferred from homology"/>
<evidence type="ECO:0000256" key="3">
    <source>
        <dbReference type="ARBA" id="ARBA00022753"/>
    </source>
</evidence>
<protein>
    <submittedName>
        <fullName evidence="5">Uncharacterized protein</fullName>
    </submittedName>
</protein>
<dbReference type="GO" id="GO:0006900">
    <property type="term" value="P:vesicle budding from membrane"/>
    <property type="evidence" value="ECO:0007669"/>
    <property type="project" value="TreeGrafter"/>
</dbReference>
<reference evidence="5" key="1">
    <citation type="submission" date="2021-01" db="EMBL/GenBank/DDBJ databases">
        <authorList>
            <person name="Corre E."/>
            <person name="Pelletier E."/>
            <person name="Niang G."/>
            <person name="Scheremetjew M."/>
            <person name="Finn R."/>
            <person name="Kale V."/>
            <person name="Holt S."/>
            <person name="Cochrane G."/>
            <person name="Meng A."/>
            <person name="Brown T."/>
            <person name="Cohen L."/>
        </authorList>
    </citation>
    <scope>NUCLEOTIDE SEQUENCE</scope>
    <source>
        <strain evidence="5">Clade-D-RCC2572</strain>
    </source>
</reference>
<dbReference type="Gene3D" id="1.10.287.1060">
    <property type="entry name" value="ESAT-6-like"/>
    <property type="match status" value="1"/>
</dbReference>
<evidence type="ECO:0000313" key="5">
    <source>
        <dbReference type="EMBL" id="CAD8581874.1"/>
    </source>
</evidence>
<dbReference type="Pfam" id="PF03357">
    <property type="entry name" value="Snf7"/>
    <property type="match status" value="1"/>
</dbReference>
<comment type="similarity">
    <text evidence="2">Belongs to the SNF7 family.</text>
</comment>
<comment type="subcellular location">
    <subcellularLocation>
        <location evidence="1">Endosome</location>
    </subcellularLocation>
</comment>
<evidence type="ECO:0000256" key="1">
    <source>
        <dbReference type="ARBA" id="ARBA00004177"/>
    </source>
</evidence>
<evidence type="ECO:0000256" key="4">
    <source>
        <dbReference type="SAM" id="MobiDB-lite"/>
    </source>
</evidence>
<dbReference type="GO" id="GO:0005771">
    <property type="term" value="C:multivesicular body"/>
    <property type="evidence" value="ECO:0007669"/>
    <property type="project" value="TreeGrafter"/>
</dbReference>
<keyword evidence="3" id="KW-0967">Endosome</keyword>
<dbReference type="GO" id="GO:0032511">
    <property type="term" value="P:late endosome to vacuole transport via multivesicular body sorting pathway"/>
    <property type="evidence" value="ECO:0007669"/>
    <property type="project" value="TreeGrafter"/>
</dbReference>
<accession>A0A6U0B9Z7</accession>
<dbReference type="PANTHER" id="PTHR22761:SF10">
    <property type="entry name" value="GH13992P"/>
    <property type="match status" value="1"/>
</dbReference>
<feature type="region of interest" description="Disordered" evidence="4">
    <location>
        <begin position="194"/>
        <end position="226"/>
    </location>
</feature>